<comment type="caution">
    <text evidence="2">The sequence shown here is derived from an EMBL/GenBank/DDBJ whole genome shotgun (WGS) entry which is preliminary data.</text>
</comment>
<dbReference type="AlphaFoldDB" id="A0A1J5PLK5"/>
<evidence type="ECO:0000313" key="2">
    <source>
        <dbReference type="EMBL" id="OIQ68452.1"/>
    </source>
</evidence>
<evidence type="ECO:0000256" key="1">
    <source>
        <dbReference type="SAM" id="MobiDB-lite"/>
    </source>
</evidence>
<feature type="region of interest" description="Disordered" evidence="1">
    <location>
        <begin position="222"/>
        <end position="249"/>
    </location>
</feature>
<dbReference type="EMBL" id="MLJW01005301">
    <property type="protein sequence ID" value="OIQ68452.1"/>
    <property type="molecule type" value="Genomic_DNA"/>
</dbReference>
<organism evidence="2">
    <name type="scientific">mine drainage metagenome</name>
    <dbReference type="NCBI Taxonomy" id="410659"/>
    <lineage>
        <taxon>unclassified sequences</taxon>
        <taxon>metagenomes</taxon>
        <taxon>ecological metagenomes</taxon>
    </lineage>
</organism>
<gene>
    <name evidence="2" type="ORF">GALL_499550</name>
</gene>
<accession>A0A1J5PLK5</accession>
<proteinExistence type="predicted"/>
<protein>
    <submittedName>
        <fullName evidence="2">Uncharacterized protein</fullName>
    </submittedName>
</protein>
<reference evidence="2" key="1">
    <citation type="submission" date="2016-10" db="EMBL/GenBank/DDBJ databases">
        <title>Sequence of Gallionella enrichment culture.</title>
        <authorList>
            <person name="Poehlein A."/>
            <person name="Muehling M."/>
            <person name="Daniel R."/>
        </authorList>
    </citation>
    <scope>NUCLEOTIDE SEQUENCE</scope>
</reference>
<sequence>MRLDRGIDDGQRLFGLQHVKHTDLQRGRAGNRRLAGFKVNLNGKAFGKGLQPRGKAIDGIARAGEMDTAAKADPLNLMQQRAEFVLDPGQLRVEQIKIGVFAVVMDHEARDAVDHARDFCRIPFAQPREFPRRIGKVKARGRRARVQPQATGDARRAAPEPFQLRDRVEDDLVRIAHCLVNLVIGPGRGIGMRLAPEFLAPQPEFVKRRRCRAIHMRAHRIKHRPSGKAFQRQQRSRPRGSAQTVDDRHVARKGRAVDLVKRRWDHWLSPPKE</sequence>
<feature type="region of interest" description="Disordered" evidence="1">
    <location>
        <begin position="138"/>
        <end position="160"/>
    </location>
</feature>
<name>A0A1J5PLK5_9ZZZZ</name>